<keyword evidence="10" id="KW-0624">Polysaccharide degradation</keyword>
<evidence type="ECO:0000256" key="5">
    <source>
        <dbReference type="ARBA" id="ARBA00022801"/>
    </source>
</evidence>
<dbReference type="InterPro" id="IPR017853">
    <property type="entry name" value="GH"/>
</dbReference>
<dbReference type="GO" id="GO:0042973">
    <property type="term" value="F:glucan endo-1,3-beta-D-glucosidase activity"/>
    <property type="evidence" value="ECO:0007669"/>
    <property type="project" value="UniProtKB-EC"/>
</dbReference>
<feature type="region of interest" description="Disordered" evidence="14">
    <location>
        <begin position="340"/>
        <end position="369"/>
    </location>
</feature>
<name>A0A225WI29_9STRA</name>
<evidence type="ECO:0000313" key="16">
    <source>
        <dbReference type="EMBL" id="OWZ16657.1"/>
    </source>
</evidence>
<evidence type="ECO:0000256" key="9">
    <source>
        <dbReference type="ARBA" id="ARBA00023316"/>
    </source>
</evidence>
<evidence type="ECO:0000313" key="17">
    <source>
        <dbReference type="Proteomes" id="UP000198211"/>
    </source>
</evidence>
<evidence type="ECO:0000256" key="7">
    <source>
        <dbReference type="ARBA" id="ARBA00023180"/>
    </source>
</evidence>
<evidence type="ECO:0000256" key="11">
    <source>
        <dbReference type="ARBA" id="ARBA00037649"/>
    </source>
</evidence>
<dbReference type="PANTHER" id="PTHR16631">
    <property type="entry name" value="GLUCAN 1,3-BETA-GLUCOSIDASE"/>
    <property type="match status" value="1"/>
</dbReference>
<feature type="chain" id="PRO_5012195051" description="glucan endo-1,3-beta-D-glucosidase" evidence="15">
    <location>
        <begin position="20"/>
        <end position="384"/>
    </location>
</feature>
<evidence type="ECO:0000256" key="6">
    <source>
        <dbReference type="ARBA" id="ARBA00023136"/>
    </source>
</evidence>
<organism evidence="16 17">
    <name type="scientific">Phytophthora megakarya</name>
    <dbReference type="NCBI Taxonomy" id="4795"/>
    <lineage>
        <taxon>Eukaryota</taxon>
        <taxon>Sar</taxon>
        <taxon>Stramenopiles</taxon>
        <taxon>Oomycota</taxon>
        <taxon>Peronosporomycetes</taxon>
        <taxon>Peronosporales</taxon>
        <taxon>Peronosporaceae</taxon>
        <taxon>Phytophthora</taxon>
    </lineage>
</organism>
<evidence type="ECO:0000256" key="1">
    <source>
        <dbReference type="ARBA" id="ARBA00000382"/>
    </source>
</evidence>
<dbReference type="InterPro" id="IPR050732">
    <property type="entry name" value="Beta-glucan_modifiers"/>
</dbReference>
<gene>
    <name evidence="16" type="ORF">PHMEG_0009518</name>
</gene>
<keyword evidence="8" id="KW-0119">Carbohydrate metabolism</keyword>
<comment type="catalytic activity">
    <reaction evidence="1">
        <text>Hydrolysis of (1-&gt;3)-beta-D-glucosidic linkages in (1-&gt;3)-beta-D-glucans.</text>
        <dbReference type="EC" id="3.2.1.39"/>
    </reaction>
</comment>
<dbReference type="GO" id="GO:0005886">
    <property type="term" value="C:plasma membrane"/>
    <property type="evidence" value="ECO:0007669"/>
    <property type="project" value="UniProtKB-SubCell"/>
</dbReference>
<dbReference type="Gene3D" id="3.20.20.80">
    <property type="entry name" value="Glycosidases"/>
    <property type="match status" value="1"/>
</dbReference>
<protein>
    <recommendedName>
        <fullName evidence="3">glucan endo-1,3-beta-D-glucosidase</fullName>
        <ecNumber evidence="3">3.2.1.39</ecNumber>
    </recommendedName>
    <alternativeName>
        <fullName evidence="13">Endo-1,3-beta-glucanase btgC</fullName>
    </alternativeName>
    <alternativeName>
        <fullName evidence="12">Laminarinase btgC</fullName>
    </alternativeName>
</protein>
<evidence type="ECO:0000256" key="4">
    <source>
        <dbReference type="ARBA" id="ARBA00022475"/>
    </source>
</evidence>
<comment type="caution">
    <text evidence="16">The sequence shown here is derived from an EMBL/GenBank/DDBJ whole genome shotgun (WGS) entry which is preliminary data.</text>
</comment>
<keyword evidence="17" id="KW-1185">Reference proteome</keyword>
<sequence>MQLWRFCVTIAAALSKTSALNLIGYTGHELSPYIGTEVKPGLEAASAITQGACYSPFHNPEYPLNGGSAAGLDTAMDTDFSIMKNSVTVVRTYYSTFYGYPVTPYAAKYGISLYLGVFMTDESWYNDQVNAAVEAVRNYPNTIKAILVGNENIAPAGPYSAAQVLSRINALRARILSETGRTVNIGTVQRHNEWLSTSIRSDMLALAAGSDIIGVNIYPFFDASYAASDPLAMLNGAWNDMLNTYPSDKIRLTEIGFPTAGAAPPFAPNNIPSVANSISFYKAFLNWSPASGGQEVFWFMFFDRRPDDATMTLDLEKYFGFYTWNRVAKSPGFPNLVATPTSAPTSAPTASPTSVSVAPTSAPTSAPTPATASQVCRVHKVYYR</sequence>
<accession>A0A225WI29</accession>
<proteinExistence type="predicted"/>
<dbReference type="GO" id="GO:0000272">
    <property type="term" value="P:polysaccharide catabolic process"/>
    <property type="evidence" value="ECO:0007669"/>
    <property type="project" value="UniProtKB-KW"/>
</dbReference>
<dbReference type="OrthoDB" id="77201at2759"/>
<dbReference type="GO" id="GO:0071555">
    <property type="term" value="P:cell wall organization"/>
    <property type="evidence" value="ECO:0007669"/>
    <property type="project" value="UniProtKB-KW"/>
</dbReference>
<dbReference type="SUPFAM" id="SSF51445">
    <property type="entry name" value="(Trans)glycosidases"/>
    <property type="match status" value="1"/>
</dbReference>
<evidence type="ECO:0000256" key="2">
    <source>
        <dbReference type="ARBA" id="ARBA00004236"/>
    </source>
</evidence>
<keyword evidence="4" id="KW-1003">Cell membrane</keyword>
<dbReference type="STRING" id="4795.A0A225WI29"/>
<evidence type="ECO:0000256" key="12">
    <source>
        <dbReference type="ARBA" id="ARBA00042373"/>
    </source>
</evidence>
<feature type="signal peptide" evidence="15">
    <location>
        <begin position="1"/>
        <end position="19"/>
    </location>
</feature>
<dbReference type="AlphaFoldDB" id="A0A225WI29"/>
<comment type="subcellular location">
    <subcellularLocation>
        <location evidence="2">Cell membrane</location>
    </subcellularLocation>
</comment>
<keyword evidence="7" id="KW-0325">Glycoprotein</keyword>
<evidence type="ECO:0000256" key="15">
    <source>
        <dbReference type="SAM" id="SignalP"/>
    </source>
</evidence>
<keyword evidence="9" id="KW-0961">Cell wall biogenesis/degradation</keyword>
<reference evidence="17" key="1">
    <citation type="submission" date="2017-03" db="EMBL/GenBank/DDBJ databases">
        <title>Phytopthora megakarya and P. palmivora, two closely related causual agents of cacao black pod achieved similar genome size and gene model numbers by different mechanisms.</title>
        <authorList>
            <person name="Ali S."/>
            <person name="Shao J."/>
            <person name="Larry D.J."/>
            <person name="Kronmiller B."/>
            <person name="Shen D."/>
            <person name="Strem M.D."/>
            <person name="Melnick R.L."/>
            <person name="Guiltinan M.J."/>
            <person name="Tyler B.M."/>
            <person name="Meinhardt L.W."/>
            <person name="Bailey B.A."/>
        </authorList>
    </citation>
    <scope>NUCLEOTIDE SEQUENCE [LARGE SCALE GENOMIC DNA]</scope>
    <source>
        <strain evidence="17">zdho120</strain>
    </source>
</reference>
<dbReference type="EMBL" id="NBNE01000892">
    <property type="protein sequence ID" value="OWZ16657.1"/>
    <property type="molecule type" value="Genomic_DNA"/>
</dbReference>
<evidence type="ECO:0000256" key="10">
    <source>
        <dbReference type="ARBA" id="ARBA00023326"/>
    </source>
</evidence>
<keyword evidence="5 16" id="KW-0378">Hydrolase</keyword>
<evidence type="ECO:0000256" key="8">
    <source>
        <dbReference type="ARBA" id="ARBA00023277"/>
    </source>
</evidence>
<evidence type="ECO:0000256" key="14">
    <source>
        <dbReference type="SAM" id="MobiDB-lite"/>
    </source>
</evidence>
<keyword evidence="6" id="KW-0472">Membrane</keyword>
<dbReference type="EC" id="3.2.1.39" evidence="3"/>
<keyword evidence="15" id="KW-0732">Signal</keyword>
<evidence type="ECO:0000256" key="13">
    <source>
        <dbReference type="ARBA" id="ARBA00043078"/>
    </source>
</evidence>
<evidence type="ECO:0000256" key="3">
    <source>
        <dbReference type="ARBA" id="ARBA00012780"/>
    </source>
</evidence>
<comment type="function">
    <text evidence="11">Glucanases play a role in cell expansion during growth, in cell-cell fusion during mating, and in spore release during sporulation. This enzyme may be involved in beta-glucan degradation. Active on laminarin and lichenan.</text>
</comment>
<dbReference type="Proteomes" id="UP000198211">
    <property type="component" value="Unassembled WGS sequence"/>
</dbReference>
<dbReference type="PANTHER" id="PTHR16631:SF17">
    <property type="entry name" value="GLUCAN ENDO-1,3-BETA-GLUCOSIDASE BTGC"/>
    <property type="match status" value="1"/>
</dbReference>